<keyword evidence="6" id="KW-0812">Transmembrane</keyword>
<keyword evidence="3 7" id="KW-0732">Signal</keyword>
<dbReference type="InterPro" id="IPR032694">
    <property type="entry name" value="CopC/D"/>
</dbReference>
<evidence type="ECO:0000313" key="9">
    <source>
        <dbReference type="EMBL" id="RNI19004.1"/>
    </source>
</evidence>
<protein>
    <submittedName>
        <fullName evidence="9">Copper resistance protein CopC</fullName>
    </submittedName>
</protein>
<evidence type="ECO:0000256" key="7">
    <source>
        <dbReference type="SAM" id="SignalP"/>
    </source>
</evidence>
<comment type="caution">
    <text evidence="9">The sequence shown here is derived from an EMBL/GenBank/DDBJ whole genome shotgun (WGS) entry which is preliminary data.</text>
</comment>
<dbReference type="GO" id="GO:0042597">
    <property type="term" value="C:periplasmic space"/>
    <property type="evidence" value="ECO:0007669"/>
    <property type="project" value="InterPro"/>
</dbReference>
<sequence length="202" mass="20410">MNGMTPRRLILVAVAFLVAVCGVIPAAQAHDYLVGSSPKASGSVAAAPKTVTLTFDDIVLTRPARPQVTVQGPDGRYYETGCATVTDRVVTTPVALGPAGKYTVTWRIVSADGHPVSDNISFDLTGKGGGSGIASPKPCTTQASGGGSRSGSGSRSDGVPGGAIVAVVVIAIVGVGGSAVILLTRSRDRQADGVDDFDDDEE</sequence>
<dbReference type="Proteomes" id="UP000271678">
    <property type="component" value="Unassembled WGS sequence"/>
</dbReference>
<dbReference type="AlphaFoldDB" id="A0A3M9M0B6"/>
<evidence type="ECO:0000256" key="2">
    <source>
        <dbReference type="ARBA" id="ARBA00022723"/>
    </source>
</evidence>
<dbReference type="Gene3D" id="2.60.40.1220">
    <property type="match status" value="1"/>
</dbReference>
<dbReference type="EMBL" id="RJJQ01000021">
    <property type="protein sequence ID" value="RNI19004.1"/>
    <property type="molecule type" value="Genomic_DNA"/>
</dbReference>
<dbReference type="GO" id="GO:0005507">
    <property type="term" value="F:copper ion binding"/>
    <property type="evidence" value="ECO:0007669"/>
    <property type="project" value="InterPro"/>
</dbReference>
<feature type="transmembrane region" description="Helical" evidence="6">
    <location>
        <begin position="162"/>
        <end position="183"/>
    </location>
</feature>
<dbReference type="InterPro" id="IPR014756">
    <property type="entry name" value="Ig_E-set"/>
</dbReference>
<evidence type="ECO:0000256" key="5">
    <source>
        <dbReference type="SAM" id="MobiDB-lite"/>
    </source>
</evidence>
<name>A0A3M9M0B6_9MICO</name>
<evidence type="ECO:0000256" key="6">
    <source>
        <dbReference type="SAM" id="Phobius"/>
    </source>
</evidence>
<proteinExistence type="predicted"/>
<dbReference type="GO" id="GO:0030313">
    <property type="term" value="C:cell envelope"/>
    <property type="evidence" value="ECO:0007669"/>
    <property type="project" value="UniProtKB-SubCell"/>
</dbReference>
<dbReference type="SUPFAM" id="SSF81296">
    <property type="entry name" value="E set domains"/>
    <property type="match status" value="1"/>
</dbReference>
<dbReference type="GO" id="GO:0046688">
    <property type="term" value="P:response to copper ion"/>
    <property type="evidence" value="ECO:0007669"/>
    <property type="project" value="InterPro"/>
</dbReference>
<feature type="region of interest" description="Disordered" evidence="5">
    <location>
        <begin position="131"/>
        <end position="158"/>
    </location>
</feature>
<dbReference type="InterPro" id="IPR014755">
    <property type="entry name" value="Cu-Rt/internalin_Ig-like"/>
</dbReference>
<evidence type="ECO:0000313" key="10">
    <source>
        <dbReference type="Proteomes" id="UP000271678"/>
    </source>
</evidence>
<evidence type="ECO:0000256" key="1">
    <source>
        <dbReference type="ARBA" id="ARBA00004196"/>
    </source>
</evidence>
<gene>
    <name evidence="9" type="ORF">EFY87_17255</name>
</gene>
<comment type="subcellular location">
    <subcellularLocation>
        <location evidence="1">Cell envelope</location>
    </subcellularLocation>
</comment>
<dbReference type="PANTHER" id="PTHR34820">
    <property type="entry name" value="INNER MEMBRANE PROTEIN YEBZ"/>
    <property type="match status" value="1"/>
</dbReference>
<dbReference type="Pfam" id="PF04234">
    <property type="entry name" value="CopC"/>
    <property type="match status" value="1"/>
</dbReference>
<keyword evidence="2" id="KW-0479">Metal-binding</keyword>
<keyword evidence="4" id="KW-0186">Copper</keyword>
<evidence type="ECO:0000259" key="8">
    <source>
        <dbReference type="Pfam" id="PF04234"/>
    </source>
</evidence>
<organism evidence="9 10">
    <name type="scientific">Flexivirga caeni</name>
    <dbReference type="NCBI Taxonomy" id="2294115"/>
    <lineage>
        <taxon>Bacteria</taxon>
        <taxon>Bacillati</taxon>
        <taxon>Actinomycetota</taxon>
        <taxon>Actinomycetes</taxon>
        <taxon>Micrococcales</taxon>
        <taxon>Dermacoccaceae</taxon>
        <taxon>Flexivirga</taxon>
    </lineage>
</organism>
<reference evidence="9 10" key="1">
    <citation type="submission" date="2018-11" db="EMBL/GenBank/DDBJ databases">
        <title>Draft genome of Simplicispira Flexivirga sp. BO-16.</title>
        <authorList>
            <person name="Im W.T."/>
        </authorList>
    </citation>
    <scope>NUCLEOTIDE SEQUENCE [LARGE SCALE GENOMIC DNA]</scope>
    <source>
        <strain evidence="9 10">BO-16</strain>
    </source>
</reference>
<dbReference type="GO" id="GO:0006825">
    <property type="term" value="P:copper ion transport"/>
    <property type="evidence" value="ECO:0007669"/>
    <property type="project" value="InterPro"/>
</dbReference>
<feature type="domain" description="CopC" evidence="8">
    <location>
        <begin position="30"/>
        <end position="123"/>
    </location>
</feature>
<feature type="chain" id="PRO_5018329513" evidence="7">
    <location>
        <begin position="30"/>
        <end position="202"/>
    </location>
</feature>
<accession>A0A3M9M0B6</accession>
<dbReference type="PANTHER" id="PTHR34820:SF4">
    <property type="entry name" value="INNER MEMBRANE PROTEIN YEBZ"/>
    <property type="match status" value="1"/>
</dbReference>
<keyword evidence="6" id="KW-0472">Membrane</keyword>
<evidence type="ECO:0000256" key="3">
    <source>
        <dbReference type="ARBA" id="ARBA00022729"/>
    </source>
</evidence>
<evidence type="ECO:0000256" key="4">
    <source>
        <dbReference type="ARBA" id="ARBA00023008"/>
    </source>
</evidence>
<keyword evidence="6" id="KW-1133">Transmembrane helix</keyword>
<feature type="signal peptide" evidence="7">
    <location>
        <begin position="1"/>
        <end position="29"/>
    </location>
</feature>
<keyword evidence="10" id="KW-1185">Reference proteome</keyword>
<dbReference type="GO" id="GO:0005886">
    <property type="term" value="C:plasma membrane"/>
    <property type="evidence" value="ECO:0007669"/>
    <property type="project" value="TreeGrafter"/>
</dbReference>
<dbReference type="InterPro" id="IPR007348">
    <property type="entry name" value="CopC_dom"/>
</dbReference>